<evidence type="ECO:0000313" key="1">
    <source>
        <dbReference type="EMBL" id="REH35769.1"/>
    </source>
</evidence>
<proteinExistence type="predicted"/>
<organism evidence="1 2">
    <name type="scientific">Kutzneria buriramensis</name>
    <dbReference type="NCBI Taxonomy" id="1045776"/>
    <lineage>
        <taxon>Bacteria</taxon>
        <taxon>Bacillati</taxon>
        <taxon>Actinomycetota</taxon>
        <taxon>Actinomycetes</taxon>
        <taxon>Pseudonocardiales</taxon>
        <taxon>Pseudonocardiaceae</taxon>
        <taxon>Kutzneria</taxon>
    </lineage>
</organism>
<name>A0A3E0H142_9PSEU</name>
<reference evidence="1 2" key="1">
    <citation type="submission" date="2018-08" db="EMBL/GenBank/DDBJ databases">
        <title>Genomic Encyclopedia of Archaeal and Bacterial Type Strains, Phase II (KMG-II): from individual species to whole genera.</title>
        <authorList>
            <person name="Goeker M."/>
        </authorList>
    </citation>
    <scope>NUCLEOTIDE SEQUENCE [LARGE SCALE GENOMIC DNA]</scope>
    <source>
        <strain evidence="1 2">DSM 45791</strain>
    </source>
</reference>
<keyword evidence="2" id="KW-1185">Reference proteome</keyword>
<accession>A0A3E0H142</accession>
<gene>
    <name evidence="1" type="ORF">BCF44_117157</name>
</gene>
<sequence>MIEKIETAELTNEILAPNGNHHPTPAATFSWDF</sequence>
<dbReference type="EMBL" id="QUNO01000017">
    <property type="protein sequence ID" value="REH35769.1"/>
    <property type="molecule type" value="Genomic_DNA"/>
</dbReference>
<dbReference type="Proteomes" id="UP000256269">
    <property type="component" value="Unassembled WGS sequence"/>
</dbReference>
<comment type="caution">
    <text evidence="1">The sequence shown here is derived from an EMBL/GenBank/DDBJ whole genome shotgun (WGS) entry which is preliminary data.</text>
</comment>
<evidence type="ECO:0000313" key="2">
    <source>
        <dbReference type="Proteomes" id="UP000256269"/>
    </source>
</evidence>
<protein>
    <submittedName>
        <fullName evidence="1">Uncharacterized protein</fullName>
    </submittedName>
</protein>
<dbReference type="AlphaFoldDB" id="A0A3E0H142"/>